<accession>A0ABZ1BQK2</accession>
<gene>
    <name evidence="1" type="ORF">VLY81_02585</name>
</gene>
<dbReference type="InterPro" id="IPR052924">
    <property type="entry name" value="OsmC/Ohr_hydroprdx_reductase"/>
</dbReference>
<dbReference type="RefSeq" id="WP_324669473.1">
    <property type="nucleotide sequence ID" value="NZ_CP141614.1"/>
</dbReference>
<sequence length="179" mass="19660">MAEERVFGNVRLDRLEESARRVQADPSAGLLQVEMEGAWRFEEGAPQYGSVLTTPGGPVEVVADFPPPFGGWGKAPSAIQYCLYASTACFLSTYALVAAQEGVALRSLRVRLQARLDMRSFLGVGEAPVVESFRWTVLADTDADDATLERLRVLAEERCPATWCLRNPVPVESEVRRTA</sequence>
<dbReference type="PANTHER" id="PTHR35368:SF1">
    <property type="entry name" value="HYDROPEROXIDE REDUCTASE"/>
    <property type="match status" value="1"/>
</dbReference>
<protein>
    <submittedName>
        <fullName evidence="1">OsmC family protein</fullName>
        <ecNumber evidence="1">1.11.1.-</ecNumber>
    </submittedName>
</protein>
<evidence type="ECO:0000313" key="2">
    <source>
        <dbReference type="Proteomes" id="UP001333102"/>
    </source>
</evidence>
<reference evidence="2" key="1">
    <citation type="submission" date="2023-12" db="EMBL/GenBank/DDBJ databases">
        <title>Novel isolates from deep terrestrial aquifers shed light on the physiology and ecology of the class Limnochordia.</title>
        <authorList>
            <person name="Karnachuk O.V."/>
            <person name="Lukina A.P."/>
            <person name="Avakyan M.R."/>
            <person name="Kadnikov V."/>
            <person name="Begmatov S."/>
            <person name="Beletsky A.V."/>
            <person name="Mardanov A.V."/>
            <person name="Ravin N.V."/>
        </authorList>
    </citation>
    <scope>NUCLEOTIDE SEQUENCE [LARGE SCALE GENOMIC DNA]</scope>
    <source>
        <strain evidence="2">LN</strain>
    </source>
</reference>
<dbReference type="EC" id="1.11.1.-" evidence="1"/>
<dbReference type="InterPro" id="IPR003718">
    <property type="entry name" value="OsmC/Ohr_fam"/>
</dbReference>
<dbReference type="PANTHER" id="PTHR35368">
    <property type="entry name" value="HYDROPEROXIDE REDUCTASE"/>
    <property type="match status" value="1"/>
</dbReference>
<dbReference type="Gene3D" id="3.30.300.20">
    <property type="match status" value="1"/>
</dbReference>
<dbReference type="InterPro" id="IPR015946">
    <property type="entry name" value="KH_dom-like_a/b"/>
</dbReference>
<proteinExistence type="predicted"/>
<dbReference type="EMBL" id="CP141614">
    <property type="protein sequence ID" value="WRP15084.1"/>
    <property type="molecule type" value="Genomic_DNA"/>
</dbReference>
<dbReference type="GO" id="GO:0004601">
    <property type="term" value="F:peroxidase activity"/>
    <property type="evidence" value="ECO:0007669"/>
    <property type="project" value="UniProtKB-KW"/>
</dbReference>
<dbReference type="InterPro" id="IPR036102">
    <property type="entry name" value="OsmC/Ohrsf"/>
</dbReference>
<keyword evidence="1" id="KW-0575">Peroxidase</keyword>
<dbReference type="Pfam" id="PF02566">
    <property type="entry name" value="OsmC"/>
    <property type="match status" value="1"/>
</dbReference>
<evidence type="ECO:0000313" key="1">
    <source>
        <dbReference type="EMBL" id="WRP15084.1"/>
    </source>
</evidence>
<dbReference type="Proteomes" id="UP001333102">
    <property type="component" value="Chromosome"/>
</dbReference>
<dbReference type="SUPFAM" id="SSF82784">
    <property type="entry name" value="OsmC-like"/>
    <property type="match status" value="1"/>
</dbReference>
<keyword evidence="2" id="KW-1185">Reference proteome</keyword>
<keyword evidence="1" id="KW-0560">Oxidoreductase</keyword>
<name>A0ABZ1BQK2_9FIRM</name>
<organism evidence="1 2">
    <name type="scientific">Geochorda subterranea</name>
    <dbReference type="NCBI Taxonomy" id="3109564"/>
    <lineage>
        <taxon>Bacteria</taxon>
        <taxon>Bacillati</taxon>
        <taxon>Bacillota</taxon>
        <taxon>Limnochordia</taxon>
        <taxon>Limnochordales</taxon>
        <taxon>Geochordaceae</taxon>
        <taxon>Geochorda</taxon>
    </lineage>
</organism>